<name>A0A2K1JFZ1_PHYPA</name>
<dbReference type="EnsemblPlants" id="Pp3c14_1285V3.1">
    <property type="protein sequence ID" value="Pp3c14_1285V3.1"/>
    <property type="gene ID" value="Pp3c14_1285"/>
</dbReference>
<evidence type="ECO:0000313" key="1">
    <source>
        <dbReference type="EMBL" id="PNR40453.1"/>
    </source>
</evidence>
<organism evidence="1">
    <name type="scientific">Physcomitrium patens</name>
    <name type="common">Spreading-leaved earth moss</name>
    <name type="synonym">Physcomitrella patens</name>
    <dbReference type="NCBI Taxonomy" id="3218"/>
    <lineage>
        <taxon>Eukaryota</taxon>
        <taxon>Viridiplantae</taxon>
        <taxon>Streptophyta</taxon>
        <taxon>Embryophyta</taxon>
        <taxon>Bryophyta</taxon>
        <taxon>Bryophytina</taxon>
        <taxon>Bryopsida</taxon>
        <taxon>Funariidae</taxon>
        <taxon>Funariales</taxon>
        <taxon>Funariaceae</taxon>
        <taxon>Physcomitrium</taxon>
    </lineage>
</organism>
<reference evidence="1 3" key="2">
    <citation type="journal article" date="2018" name="Plant J.">
        <title>The Physcomitrella patens chromosome-scale assembly reveals moss genome structure and evolution.</title>
        <authorList>
            <person name="Lang D."/>
            <person name="Ullrich K.K."/>
            <person name="Murat F."/>
            <person name="Fuchs J."/>
            <person name="Jenkins J."/>
            <person name="Haas F.B."/>
            <person name="Piednoel M."/>
            <person name="Gundlach H."/>
            <person name="Van Bel M."/>
            <person name="Meyberg R."/>
            <person name="Vives C."/>
            <person name="Morata J."/>
            <person name="Symeonidi A."/>
            <person name="Hiss M."/>
            <person name="Muchero W."/>
            <person name="Kamisugi Y."/>
            <person name="Saleh O."/>
            <person name="Blanc G."/>
            <person name="Decker E.L."/>
            <person name="van Gessel N."/>
            <person name="Grimwood J."/>
            <person name="Hayes R.D."/>
            <person name="Graham S.W."/>
            <person name="Gunter L.E."/>
            <person name="McDaniel S.F."/>
            <person name="Hoernstein S.N.W."/>
            <person name="Larsson A."/>
            <person name="Li F.W."/>
            <person name="Perroud P.F."/>
            <person name="Phillips J."/>
            <person name="Ranjan P."/>
            <person name="Rokshar D.S."/>
            <person name="Rothfels C.J."/>
            <person name="Schneider L."/>
            <person name="Shu S."/>
            <person name="Stevenson D.W."/>
            <person name="Thummler F."/>
            <person name="Tillich M."/>
            <person name="Villarreal Aguilar J.C."/>
            <person name="Widiez T."/>
            <person name="Wong G.K."/>
            <person name="Wymore A."/>
            <person name="Zhang Y."/>
            <person name="Zimmer A.D."/>
            <person name="Quatrano R.S."/>
            <person name="Mayer K.F.X."/>
            <person name="Goodstein D."/>
            <person name="Casacuberta J.M."/>
            <person name="Vandepoele K."/>
            <person name="Reski R."/>
            <person name="Cuming A.C."/>
            <person name="Tuskan G.A."/>
            <person name="Maumus F."/>
            <person name="Salse J."/>
            <person name="Schmutz J."/>
            <person name="Rensing S.A."/>
        </authorList>
    </citation>
    <scope>NUCLEOTIDE SEQUENCE [LARGE SCALE GENOMIC DNA]</scope>
    <source>
        <strain evidence="2 3">cv. Gransden 2004</strain>
    </source>
</reference>
<dbReference type="Proteomes" id="UP000006727">
    <property type="component" value="Chromosome 14"/>
</dbReference>
<dbReference type="Gramene" id="Pp3c14_1285V3.1">
    <property type="protein sequence ID" value="Pp3c14_1285V3.1"/>
    <property type="gene ID" value="Pp3c14_1285"/>
</dbReference>
<protein>
    <submittedName>
        <fullName evidence="1 2">Uncharacterized protein</fullName>
    </submittedName>
</protein>
<dbReference type="EMBL" id="ABEU02000014">
    <property type="protein sequence ID" value="PNR40453.1"/>
    <property type="molecule type" value="Genomic_DNA"/>
</dbReference>
<dbReference type="AlphaFoldDB" id="A0A2K1JFZ1"/>
<reference evidence="2" key="3">
    <citation type="submission" date="2020-12" db="UniProtKB">
        <authorList>
            <consortium name="EnsemblPlants"/>
        </authorList>
    </citation>
    <scope>IDENTIFICATION</scope>
</reference>
<reference evidence="1 3" key="1">
    <citation type="journal article" date="2008" name="Science">
        <title>The Physcomitrella genome reveals evolutionary insights into the conquest of land by plants.</title>
        <authorList>
            <person name="Rensing S."/>
            <person name="Lang D."/>
            <person name="Zimmer A."/>
            <person name="Terry A."/>
            <person name="Salamov A."/>
            <person name="Shapiro H."/>
            <person name="Nishiyama T."/>
            <person name="Perroud P.-F."/>
            <person name="Lindquist E."/>
            <person name="Kamisugi Y."/>
            <person name="Tanahashi T."/>
            <person name="Sakakibara K."/>
            <person name="Fujita T."/>
            <person name="Oishi K."/>
            <person name="Shin-I T."/>
            <person name="Kuroki Y."/>
            <person name="Toyoda A."/>
            <person name="Suzuki Y."/>
            <person name="Hashimoto A."/>
            <person name="Yamaguchi K."/>
            <person name="Sugano A."/>
            <person name="Kohara Y."/>
            <person name="Fujiyama A."/>
            <person name="Anterola A."/>
            <person name="Aoki S."/>
            <person name="Ashton N."/>
            <person name="Barbazuk W.B."/>
            <person name="Barker E."/>
            <person name="Bennetzen J."/>
            <person name="Bezanilla M."/>
            <person name="Blankenship R."/>
            <person name="Cho S.H."/>
            <person name="Dutcher S."/>
            <person name="Estelle M."/>
            <person name="Fawcett J.A."/>
            <person name="Gundlach H."/>
            <person name="Hanada K."/>
            <person name="Heyl A."/>
            <person name="Hicks K.A."/>
            <person name="Hugh J."/>
            <person name="Lohr M."/>
            <person name="Mayer K."/>
            <person name="Melkozernov A."/>
            <person name="Murata T."/>
            <person name="Nelson D."/>
            <person name="Pils B."/>
            <person name="Prigge M."/>
            <person name="Reiss B."/>
            <person name="Renner T."/>
            <person name="Rombauts S."/>
            <person name="Rushton P."/>
            <person name="Sanderfoot A."/>
            <person name="Schween G."/>
            <person name="Shiu S.-H."/>
            <person name="Stueber K."/>
            <person name="Theodoulou F.L."/>
            <person name="Tu H."/>
            <person name="Van de Peer Y."/>
            <person name="Verrier P.J."/>
            <person name="Waters E."/>
            <person name="Wood A."/>
            <person name="Yang L."/>
            <person name="Cove D."/>
            <person name="Cuming A."/>
            <person name="Hasebe M."/>
            <person name="Lucas S."/>
            <person name="Mishler D.B."/>
            <person name="Reski R."/>
            <person name="Grigoriev I."/>
            <person name="Quatrano R.S."/>
            <person name="Boore J.L."/>
        </authorList>
    </citation>
    <scope>NUCLEOTIDE SEQUENCE [LARGE SCALE GENOMIC DNA]</scope>
    <source>
        <strain evidence="2 3">cv. Gransden 2004</strain>
    </source>
</reference>
<evidence type="ECO:0000313" key="2">
    <source>
        <dbReference type="EnsemblPlants" id="Pp3c14_1285V3.1"/>
    </source>
</evidence>
<proteinExistence type="predicted"/>
<dbReference type="InParanoid" id="A0A2K1JFZ1"/>
<keyword evidence="3" id="KW-1185">Reference proteome</keyword>
<accession>A0A2K1JFZ1</accession>
<evidence type="ECO:0000313" key="3">
    <source>
        <dbReference type="Proteomes" id="UP000006727"/>
    </source>
</evidence>
<gene>
    <name evidence="1" type="ORF">PHYPA_017855</name>
</gene>
<sequence length="92" mass="10492">MSSSINIVFRWKMSKCNHLQRAMPQPTWGSGELFVVVQGHRRISSGLALGSWRGSLFLCRCGRDRNSQPFHSLFVSLQWEGSGQRLRKSNGR</sequence>